<dbReference type="SUPFAM" id="SSF52266">
    <property type="entry name" value="SGNH hydrolase"/>
    <property type="match status" value="1"/>
</dbReference>
<gene>
    <name evidence="2" type="ORF">V5E97_34770</name>
</gene>
<proteinExistence type="predicted"/>
<protein>
    <submittedName>
        <fullName evidence="2">GDSL-type esterase/lipase family protein</fullName>
    </submittedName>
</protein>
<dbReference type="AlphaFoldDB" id="A0AAU7CE30"/>
<dbReference type="GO" id="GO:0016788">
    <property type="term" value="F:hydrolase activity, acting on ester bonds"/>
    <property type="evidence" value="ECO:0007669"/>
    <property type="project" value="UniProtKB-ARBA"/>
</dbReference>
<organism evidence="2">
    <name type="scientific">Singulisphaera sp. Ch08</name>
    <dbReference type="NCBI Taxonomy" id="3120278"/>
    <lineage>
        <taxon>Bacteria</taxon>
        <taxon>Pseudomonadati</taxon>
        <taxon>Planctomycetota</taxon>
        <taxon>Planctomycetia</taxon>
        <taxon>Isosphaerales</taxon>
        <taxon>Isosphaeraceae</taxon>
        <taxon>Singulisphaera</taxon>
    </lineage>
</organism>
<dbReference type="SUPFAM" id="SSF54001">
    <property type="entry name" value="Cysteine proteinases"/>
    <property type="match status" value="1"/>
</dbReference>
<dbReference type="InterPro" id="IPR038765">
    <property type="entry name" value="Papain-like_cys_pep_sf"/>
</dbReference>
<dbReference type="Pfam" id="PF13472">
    <property type="entry name" value="Lipase_GDSL_2"/>
    <property type="match status" value="1"/>
</dbReference>
<dbReference type="RefSeq" id="WP_406696165.1">
    <property type="nucleotide sequence ID" value="NZ_CP155447.1"/>
</dbReference>
<feature type="domain" description="SGNH hydrolase-type esterase" evidence="1">
    <location>
        <begin position="335"/>
        <end position="532"/>
    </location>
</feature>
<dbReference type="InterPro" id="IPR024453">
    <property type="entry name" value="Peptidase_C92"/>
</dbReference>
<name>A0AAU7CE30_9BACT</name>
<accession>A0AAU7CE30</accession>
<evidence type="ECO:0000259" key="1">
    <source>
        <dbReference type="Pfam" id="PF13472"/>
    </source>
</evidence>
<dbReference type="Pfam" id="PF05708">
    <property type="entry name" value="Peptidase_C92"/>
    <property type="match status" value="1"/>
</dbReference>
<dbReference type="Gene3D" id="3.40.50.1110">
    <property type="entry name" value="SGNH hydrolase"/>
    <property type="match status" value="1"/>
</dbReference>
<dbReference type="Gene3D" id="3.90.1720.10">
    <property type="entry name" value="endopeptidase domain like (from Nostoc punctiforme)"/>
    <property type="match status" value="1"/>
</dbReference>
<dbReference type="InterPro" id="IPR013830">
    <property type="entry name" value="SGNH_hydro"/>
</dbReference>
<sequence length="616" mass="67907">MLWIVRWLVLFGAHAQDVSDLSDRFAPPGWQGNPWGPAATLARAEGRLPSIVMTPVMTRWDQWGRAVLRDGDIVFRMGDARILHNFFPFSRFLAGASGSRFSHTGIVAIEDGVPVVYDCIKSGVGRTPFAVWILDNVGAFGVKRIKVERRMVIPRVLAHCRRLFEQKVPFDYSFDLDDSALYCLEMTEKAFRSQGLALSETVRLGDMENATRYPICISLFVSLSRLMLEKPLTLEQAVYLPGNGRHGMWASPLLEPVYPPPAERVIEHVPRQDSRFSLEGDLAIVAGIVHEFRTSDKLRSQREAWFGLGSLVASGGVDSASRSTASAVNRRGIGVLGDSYSDEYQFTLPDRRTARNWVEILSLTRGLDFGRFSASGWGSPRDRGFEYNWARTGATTGDMIATGQQTGLAAQVARGDVGTVFVFIGGNDFIDAMSKSDPKAGLQEALPRALANYRLAVGTIRAADPEVRLVLATVPDIRHLPEFDGPLQEGRLPVRLADDCTAAMGKYNAQIRALAAGDRKIALLDLDLVARLAALESRDHAVVAGRRLDRIRPGNSSDRFFLADLRRPGTLAQAELARKFIQTVNARFGAAIDPLRDAEILRLVDDSLARRTSSSP</sequence>
<reference evidence="2" key="1">
    <citation type="submission" date="2024-05" db="EMBL/GenBank/DDBJ databases">
        <title>Planctomycetes of the genus Singulisphaera possess chitinolytic capabilities.</title>
        <authorList>
            <person name="Ivanova A."/>
        </authorList>
    </citation>
    <scope>NUCLEOTIDE SEQUENCE</scope>
    <source>
        <strain evidence="2">Ch08T</strain>
    </source>
</reference>
<evidence type="ECO:0000313" key="2">
    <source>
        <dbReference type="EMBL" id="XBH03431.1"/>
    </source>
</evidence>
<dbReference type="InterPro" id="IPR036514">
    <property type="entry name" value="SGNH_hydro_sf"/>
</dbReference>
<dbReference type="EMBL" id="CP155447">
    <property type="protein sequence ID" value="XBH03431.1"/>
    <property type="molecule type" value="Genomic_DNA"/>
</dbReference>